<accession>A0A4U0VFM2</accession>
<dbReference type="EMBL" id="NAJN01002860">
    <property type="protein sequence ID" value="TKA47814.1"/>
    <property type="molecule type" value="Genomic_DNA"/>
</dbReference>
<keyword evidence="3 7" id="KW-0479">Metal-binding</keyword>
<dbReference type="GO" id="GO:0042162">
    <property type="term" value="F:telomeric DNA binding"/>
    <property type="evidence" value="ECO:0007669"/>
    <property type="project" value="TreeGrafter"/>
</dbReference>
<evidence type="ECO:0000256" key="8">
    <source>
        <dbReference type="SAM" id="MobiDB-lite"/>
    </source>
</evidence>
<reference evidence="10 11" key="1">
    <citation type="submission" date="2017-03" db="EMBL/GenBank/DDBJ databases">
        <title>Genomes of endolithic fungi from Antarctica.</title>
        <authorList>
            <person name="Coleine C."/>
            <person name="Masonjones S."/>
            <person name="Stajich J.E."/>
        </authorList>
    </citation>
    <scope>NUCLEOTIDE SEQUENCE [LARGE SCALE GENOMIC DNA]</scope>
    <source>
        <strain evidence="10 11">CCFEE 5187</strain>
    </source>
</reference>
<dbReference type="GO" id="GO:0070034">
    <property type="term" value="F:telomerase RNA binding"/>
    <property type="evidence" value="ECO:0007669"/>
    <property type="project" value="TreeGrafter"/>
</dbReference>
<keyword evidence="1 7" id="KW-0808">Transferase</keyword>
<evidence type="ECO:0000256" key="7">
    <source>
        <dbReference type="RuleBase" id="RU365061"/>
    </source>
</evidence>
<dbReference type="GO" id="GO:0046872">
    <property type="term" value="F:metal ion binding"/>
    <property type="evidence" value="ECO:0007669"/>
    <property type="project" value="UniProtKB-KW"/>
</dbReference>
<dbReference type="STRING" id="331657.A0A4U0VFM2"/>
<feature type="non-terminal residue" evidence="10">
    <location>
        <position position="635"/>
    </location>
</feature>
<dbReference type="EC" id="2.7.7.49" evidence="7"/>
<dbReference type="SMART" id="SM00975">
    <property type="entry name" value="Telomerase_RBD"/>
    <property type="match status" value="1"/>
</dbReference>
<keyword evidence="11" id="KW-1185">Reference proteome</keyword>
<comment type="catalytic activity">
    <reaction evidence="6 7">
        <text>DNA(n) + a 2'-deoxyribonucleoside 5'-triphosphate = DNA(n+1) + diphosphate</text>
        <dbReference type="Rhea" id="RHEA:22508"/>
        <dbReference type="Rhea" id="RHEA-COMP:17339"/>
        <dbReference type="Rhea" id="RHEA-COMP:17340"/>
        <dbReference type="ChEBI" id="CHEBI:33019"/>
        <dbReference type="ChEBI" id="CHEBI:61560"/>
        <dbReference type="ChEBI" id="CHEBI:173112"/>
        <dbReference type="EC" id="2.7.7.49"/>
    </reaction>
</comment>
<evidence type="ECO:0000256" key="1">
    <source>
        <dbReference type="ARBA" id="ARBA00022679"/>
    </source>
</evidence>
<feature type="domain" description="Telomerase ribonucleoprotein complex - RNA-binding" evidence="9">
    <location>
        <begin position="493"/>
        <end position="602"/>
    </location>
</feature>
<organism evidence="10 11">
    <name type="scientific">Cryomyces minteri</name>
    <dbReference type="NCBI Taxonomy" id="331657"/>
    <lineage>
        <taxon>Eukaryota</taxon>
        <taxon>Fungi</taxon>
        <taxon>Dikarya</taxon>
        <taxon>Ascomycota</taxon>
        <taxon>Pezizomycotina</taxon>
        <taxon>Dothideomycetes</taxon>
        <taxon>Dothideomycetes incertae sedis</taxon>
        <taxon>Cryomyces</taxon>
    </lineage>
</organism>
<dbReference type="Pfam" id="PF12009">
    <property type="entry name" value="Telomerase_RBD"/>
    <property type="match status" value="1"/>
</dbReference>
<dbReference type="Proteomes" id="UP000308768">
    <property type="component" value="Unassembled WGS sequence"/>
</dbReference>
<evidence type="ECO:0000256" key="2">
    <source>
        <dbReference type="ARBA" id="ARBA00022695"/>
    </source>
</evidence>
<keyword evidence="2 7" id="KW-0548">Nucleotidyltransferase</keyword>
<name>A0A4U0VFM2_9PEZI</name>
<comment type="subcellular location">
    <subcellularLocation>
        <location evidence="7">Nucleus</location>
    </subcellularLocation>
    <subcellularLocation>
        <location evidence="7">Chromosome</location>
        <location evidence="7">Telomere</location>
    </subcellularLocation>
</comment>
<protein>
    <recommendedName>
        <fullName evidence="7">Telomerase reverse transcriptase</fullName>
        <ecNumber evidence="7">2.7.7.49</ecNumber>
    </recommendedName>
    <alternativeName>
        <fullName evidence="7">Telomerase catalytic subunit</fullName>
    </alternativeName>
</protein>
<evidence type="ECO:0000259" key="9">
    <source>
        <dbReference type="SMART" id="SM00975"/>
    </source>
</evidence>
<dbReference type="Gene3D" id="1.10.132.70">
    <property type="match status" value="2"/>
</dbReference>
<dbReference type="GO" id="GO:0000333">
    <property type="term" value="C:telomerase catalytic core complex"/>
    <property type="evidence" value="ECO:0007669"/>
    <property type="project" value="TreeGrafter"/>
</dbReference>
<evidence type="ECO:0000256" key="4">
    <source>
        <dbReference type="ARBA" id="ARBA00022842"/>
    </source>
</evidence>
<feature type="region of interest" description="Disordered" evidence="8">
    <location>
        <begin position="1"/>
        <end position="28"/>
    </location>
</feature>
<dbReference type="PANTHER" id="PTHR12066">
    <property type="entry name" value="TELOMERASE REVERSE TRANSCRIPTASE"/>
    <property type="match status" value="1"/>
</dbReference>
<dbReference type="InterPro" id="IPR021891">
    <property type="entry name" value="Telomerase_RBD"/>
</dbReference>
<keyword evidence="7" id="KW-0779">Telomere</keyword>
<feature type="compositionally biased region" description="Basic and acidic residues" evidence="8">
    <location>
        <begin position="381"/>
        <end position="399"/>
    </location>
</feature>
<evidence type="ECO:0000256" key="5">
    <source>
        <dbReference type="ARBA" id="ARBA00022918"/>
    </source>
</evidence>
<evidence type="ECO:0000313" key="11">
    <source>
        <dbReference type="Proteomes" id="UP000308768"/>
    </source>
</evidence>
<dbReference type="OrthoDB" id="289721at2759"/>
<dbReference type="PANTHER" id="PTHR12066:SF0">
    <property type="entry name" value="TELOMERASE REVERSE TRANSCRIPTASE"/>
    <property type="match status" value="1"/>
</dbReference>
<keyword evidence="7" id="KW-0158">Chromosome</keyword>
<dbReference type="InterPro" id="IPR003545">
    <property type="entry name" value="Telomerase_RT"/>
</dbReference>
<proteinExistence type="inferred from homology"/>
<comment type="caution">
    <text evidence="10">The sequence shown here is derived from an EMBL/GenBank/DDBJ whole genome shotgun (WGS) entry which is preliminary data.</text>
</comment>
<dbReference type="AlphaFoldDB" id="A0A4U0VFM2"/>
<dbReference type="GO" id="GO:0000781">
    <property type="term" value="C:chromosome, telomeric region"/>
    <property type="evidence" value="ECO:0007669"/>
    <property type="project" value="UniProtKB-SubCell"/>
</dbReference>
<keyword evidence="5 7" id="KW-0695">RNA-directed DNA polymerase</keyword>
<evidence type="ECO:0000313" key="10">
    <source>
        <dbReference type="EMBL" id="TKA47814.1"/>
    </source>
</evidence>
<keyword evidence="7" id="KW-0539">Nucleus</keyword>
<evidence type="ECO:0000256" key="6">
    <source>
        <dbReference type="ARBA" id="ARBA00048173"/>
    </source>
</evidence>
<comment type="similarity">
    <text evidence="7">Belongs to the reverse transcriptase family. Telomerase subfamily.</text>
</comment>
<keyword evidence="4 7" id="KW-0460">Magnesium</keyword>
<dbReference type="GO" id="GO:0003720">
    <property type="term" value="F:telomerase activity"/>
    <property type="evidence" value="ECO:0007669"/>
    <property type="project" value="InterPro"/>
</dbReference>
<comment type="function">
    <text evidence="7">Telomerase is a ribonucleoprotein enzyme essential for the replication of chromosome termini in most eukaryotes. It elongates telomeres. It is a reverse transcriptase that adds simple sequence repeats to chromosome ends by copying a template sequence within the RNA component of the enzyme.</text>
</comment>
<gene>
    <name evidence="10" type="ORF">B0A49_11578</name>
</gene>
<sequence length="635" mass="71796">MKRKRKAKPGVEQSMKKPRAADTSDTVEAPDVRRTVLPLFYPKVQTLRQYLISKLPNHSKKRKRRLEAHCLLRADTTSTEATVHGAQLAYLLDRTVVGLGEGSDQNEDKAREKELEQFSQQLSDSTLGNLTQLGSISQAEIVDFAIWLLFKKHGANRRPPHVLCHGYQRTCAAGQNGLDVSVVPGIPGIASHFPNKHVESMKHQPWSNLLPLLGKGGDRIMVDLILDCGIFIPVEGGAGNLQQLSGTPLCELKPTSVANENHIPLPKTPKTTLARSVASRVSGRATAAQVNKPMAIRFVRHRMLYAKAALNAKGDVRFGLRHIHVLNRFPDRDDLEQTTHIMKYIFPRQFGLHNVFTSAVDFKETIQPFKDYTLREHEIMQANEDRNRNKPVLKDDAGEQRPSLPKRLRGRAASLVHKFRRLHARCSYTELLRYYCPVQQRDVAAVCPSKTQEVHLSAAEADGPLAEVYALLPRPQERPKREISFVDLATCKAHVSAFCRAVISTVVPDEFWGMMQDLKITGIPWLRPPGIILTAKTSLPDVSKRREIFAELIYYIFDSLLIPLIRSNFHVTESNIHRNRLFYFRHDVWRTLSEPSLTTLKLSMYEEMKTNQVVKTLAARPLGFSQIRLLPKITG</sequence>
<feature type="region of interest" description="Disordered" evidence="8">
    <location>
        <begin position="381"/>
        <end position="404"/>
    </location>
</feature>
<dbReference type="GO" id="GO:0007004">
    <property type="term" value="P:telomere maintenance via telomerase"/>
    <property type="evidence" value="ECO:0007669"/>
    <property type="project" value="TreeGrafter"/>
</dbReference>
<evidence type="ECO:0000256" key="3">
    <source>
        <dbReference type="ARBA" id="ARBA00022723"/>
    </source>
</evidence>